<keyword evidence="3" id="KW-1185">Reference proteome</keyword>
<name>A0A498NQ22_LABRO</name>
<sequence length="238" mass="26039">MEDEPSTEVETQQLNQVYESTEPVLSVFTSEPNNVSTSPYETSSPVVSGFTSVTNCSPLCPSSSGGHNCLSVYTKIKDLNGHLYYTSKYMKISSSKDLYPNGPGSRKSGRVINCGVRDCAVCFSDALKETSVDCAEKPEISMEELLNPGHWLFQQDEEELEDIWRGSVGNLTSNCTVETNTDEETGVDTMECLPMTLPQPGGLGIRFSGRCRVDHFILIAVDNPKELTPTQTTLLTSA</sequence>
<accession>A0A498NQ22</accession>
<reference evidence="2 3" key="1">
    <citation type="submission" date="2018-03" db="EMBL/GenBank/DDBJ databases">
        <title>Draft genome sequence of Rohu Carp (Labeo rohita).</title>
        <authorList>
            <person name="Das P."/>
            <person name="Kushwaha B."/>
            <person name="Joshi C.G."/>
            <person name="Kumar D."/>
            <person name="Nagpure N.S."/>
            <person name="Sahoo L."/>
            <person name="Das S.P."/>
            <person name="Bit A."/>
            <person name="Patnaik S."/>
            <person name="Meher P.K."/>
            <person name="Jayasankar P."/>
            <person name="Koringa P.G."/>
            <person name="Patel N.V."/>
            <person name="Hinsu A.T."/>
            <person name="Kumar R."/>
            <person name="Pandey M."/>
            <person name="Agarwal S."/>
            <person name="Srivastava S."/>
            <person name="Singh M."/>
            <person name="Iquebal M.A."/>
            <person name="Jaiswal S."/>
            <person name="Angadi U.B."/>
            <person name="Kumar N."/>
            <person name="Raza M."/>
            <person name="Shah T.M."/>
            <person name="Rai A."/>
            <person name="Jena J.K."/>
        </authorList>
    </citation>
    <scope>NUCLEOTIDE SEQUENCE [LARGE SCALE GENOMIC DNA]</scope>
    <source>
        <strain evidence="2">DASCIFA01</strain>
        <tissue evidence="2">Testis</tissue>
    </source>
</reference>
<dbReference type="EMBL" id="QBIY01011215">
    <property type="protein sequence ID" value="RXN34013.1"/>
    <property type="molecule type" value="Genomic_DNA"/>
</dbReference>
<protein>
    <submittedName>
        <fullName evidence="2">Golgin subfamily A member 4-like protein</fullName>
    </submittedName>
</protein>
<dbReference type="Proteomes" id="UP000290572">
    <property type="component" value="Unassembled WGS sequence"/>
</dbReference>
<evidence type="ECO:0000313" key="3">
    <source>
        <dbReference type="Proteomes" id="UP000290572"/>
    </source>
</evidence>
<proteinExistence type="predicted"/>
<dbReference type="EMBL" id="QBIY01012234">
    <property type="protein sequence ID" value="RXN26525.1"/>
    <property type="molecule type" value="Genomic_DNA"/>
</dbReference>
<evidence type="ECO:0000313" key="2">
    <source>
        <dbReference type="EMBL" id="RXN34013.1"/>
    </source>
</evidence>
<gene>
    <name evidence="2" type="ORF">ROHU_015145</name>
    <name evidence="1" type="ORF">ROHU_020665</name>
</gene>
<dbReference type="AlphaFoldDB" id="A0A498NQ22"/>
<evidence type="ECO:0000313" key="1">
    <source>
        <dbReference type="EMBL" id="RXN26525.1"/>
    </source>
</evidence>
<comment type="caution">
    <text evidence="2">The sequence shown here is derived from an EMBL/GenBank/DDBJ whole genome shotgun (WGS) entry which is preliminary data.</text>
</comment>
<organism evidence="2 3">
    <name type="scientific">Labeo rohita</name>
    <name type="common">Indian major carp</name>
    <name type="synonym">Cyprinus rohita</name>
    <dbReference type="NCBI Taxonomy" id="84645"/>
    <lineage>
        <taxon>Eukaryota</taxon>
        <taxon>Metazoa</taxon>
        <taxon>Chordata</taxon>
        <taxon>Craniata</taxon>
        <taxon>Vertebrata</taxon>
        <taxon>Euteleostomi</taxon>
        <taxon>Actinopterygii</taxon>
        <taxon>Neopterygii</taxon>
        <taxon>Teleostei</taxon>
        <taxon>Ostariophysi</taxon>
        <taxon>Cypriniformes</taxon>
        <taxon>Cyprinidae</taxon>
        <taxon>Labeoninae</taxon>
        <taxon>Labeonini</taxon>
        <taxon>Labeo</taxon>
    </lineage>
</organism>